<dbReference type="AlphaFoldDB" id="A0A9N9RHI0"/>
<protein>
    <submittedName>
        <fullName evidence="1">Uncharacterized protein</fullName>
    </submittedName>
</protein>
<keyword evidence="2" id="KW-1185">Reference proteome</keyword>
<feature type="non-terminal residue" evidence="1">
    <location>
        <position position="1"/>
    </location>
</feature>
<reference evidence="1" key="2">
    <citation type="submission" date="2022-10" db="EMBL/GenBank/DDBJ databases">
        <authorList>
            <consortium name="ENA_rothamsted_submissions"/>
            <consortium name="culmorum"/>
            <person name="King R."/>
        </authorList>
    </citation>
    <scope>NUCLEOTIDE SEQUENCE</scope>
</reference>
<dbReference type="Proteomes" id="UP001153714">
    <property type="component" value="Chromosome 9"/>
</dbReference>
<accession>A0A9N9RHI0</accession>
<evidence type="ECO:0000313" key="1">
    <source>
        <dbReference type="EMBL" id="CAG9796788.1"/>
    </source>
</evidence>
<organism evidence="1 2">
    <name type="scientific">Diatraea saccharalis</name>
    <name type="common">sugarcane borer</name>
    <dbReference type="NCBI Taxonomy" id="40085"/>
    <lineage>
        <taxon>Eukaryota</taxon>
        <taxon>Metazoa</taxon>
        <taxon>Ecdysozoa</taxon>
        <taxon>Arthropoda</taxon>
        <taxon>Hexapoda</taxon>
        <taxon>Insecta</taxon>
        <taxon>Pterygota</taxon>
        <taxon>Neoptera</taxon>
        <taxon>Endopterygota</taxon>
        <taxon>Lepidoptera</taxon>
        <taxon>Glossata</taxon>
        <taxon>Ditrysia</taxon>
        <taxon>Pyraloidea</taxon>
        <taxon>Crambidae</taxon>
        <taxon>Crambinae</taxon>
        <taxon>Diatraea</taxon>
    </lineage>
</organism>
<dbReference type="EMBL" id="OU893340">
    <property type="protein sequence ID" value="CAG9796788.1"/>
    <property type="molecule type" value="Genomic_DNA"/>
</dbReference>
<sequence>INFSSILAGIVSKTIKNCSFVRFRS</sequence>
<evidence type="ECO:0000313" key="2">
    <source>
        <dbReference type="Proteomes" id="UP001153714"/>
    </source>
</evidence>
<gene>
    <name evidence="1" type="ORF">DIATSA_LOCUS13949</name>
</gene>
<reference evidence="1" key="1">
    <citation type="submission" date="2021-12" db="EMBL/GenBank/DDBJ databases">
        <authorList>
            <person name="King R."/>
        </authorList>
    </citation>
    <scope>NUCLEOTIDE SEQUENCE</scope>
</reference>
<proteinExistence type="predicted"/>
<name>A0A9N9RHI0_9NEOP</name>
<feature type="non-terminal residue" evidence="1">
    <location>
        <position position="25"/>
    </location>
</feature>